<evidence type="ECO:0000256" key="3">
    <source>
        <dbReference type="ARBA" id="ARBA00022989"/>
    </source>
</evidence>
<proteinExistence type="predicted"/>
<evidence type="ECO:0000256" key="4">
    <source>
        <dbReference type="ARBA" id="ARBA00023136"/>
    </source>
</evidence>
<dbReference type="AlphaFoldDB" id="A0A4Z0PI10"/>
<feature type="transmembrane region" description="Helical" evidence="5">
    <location>
        <begin position="7"/>
        <end position="25"/>
    </location>
</feature>
<reference evidence="7 8" key="1">
    <citation type="submission" date="2019-04" db="EMBL/GenBank/DDBJ databases">
        <authorList>
            <person name="Feng G."/>
            <person name="Zhang J."/>
            <person name="Zhu H."/>
        </authorList>
    </citation>
    <scope>NUCLEOTIDE SEQUENCE [LARGE SCALE GENOMIC DNA]</scope>
    <source>
        <strain evidence="7 8">JCM 17223</strain>
    </source>
</reference>
<keyword evidence="8" id="KW-1185">Reference proteome</keyword>
<dbReference type="PANTHER" id="PTHR36974">
    <property type="entry name" value="MEMBRANE PROTEIN-RELATED"/>
    <property type="match status" value="1"/>
</dbReference>
<evidence type="ECO:0000256" key="2">
    <source>
        <dbReference type="ARBA" id="ARBA00022692"/>
    </source>
</evidence>
<name>A0A4Z0PI10_9BACT</name>
<dbReference type="OrthoDB" id="327939at2"/>
<keyword evidence="4 5" id="KW-0472">Membrane</keyword>
<dbReference type="GO" id="GO:0030416">
    <property type="term" value="P:methylamine metabolic process"/>
    <property type="evidence" value="ECO:0007669"/>
    <property type="project" value="InterPro"/>
</dbReference>
<keyword evidence="2 5" id="KW-0812">Transmembrane</keyword>
<evidence type="ECO:0000259" key="6">
    <source>
        <dbReference type="Pfam" id="PF07291"/>
    </source>
</evidence>
<organism evidence="7 8">
    <name type="scientific">Hymenobacter elongatus</name>
    <dbReference type="NCBI Taxonomy" id="877208"/>
    <lineage>
        <taxon>Bacteria</taxon>
        <taxon>Pseudomonadati</taxon>
        <taxon>Bacteroidota</taxon>
        <taxon>Cytophagia</taxon>
        <taxon>Cytophagales</taxon>
        <taxon>Hymenobacteraceae</taxon>
        <taxon>Hymenobacter</taxon>
    </lineage>
</organism>
<feature type="domain" description="Methylamine utilisation protein MauE" evidence="6">
    <location>
        <begin position="3"/>
        <end position="87"/>
    </location>
</feature>
<comment type="caution">
    <text evidence="7">The sequence shown here is derived from an EMBL/GenBank/DDBJ whole genome shotgun (WGS) entry which is preliminary data.</text>
</comment>
<evidence type="ECO:0000256" key="1">
    <source>
        <dbReference type="ARBA" id="ARBA00004141"/>
    </source>
</evidence>
<evidence type="ECO:0000256" key="5">
    <source>
        <dbReference type="SAM" id="Phobius"/>
    </source>
</evidence>
<dbReference type="InterPro" id="IPR009908">
    <property type="entry name" value="Methylamine_util_MauE"/>
</dbReference>
<dbReference type="EMBL" id="SRLD01000028">
    <property type="protein sequence ID" value="TGE14901.1"/>
    <property type="molecule type" value="Genomic_DNA"/>
</dbReference>
<evidence type="ECO:0000313" key="7">
    <source>
        <dbReference type="EMBL" id="TGE14901.1"/>
    </source>
</evidence>
<keyword evidence="3 5" id="KW-1133">Transmembrane helix</keyword>
<evidence type="ECO:0000313" key="8">
    <source>
        <dbReference type="Proteomes" id="UP000297739"/>
    </source>
</evidence>
<dbReference type="PANTHER" id="PTHR36974:SF1">
    <property type="entry name" value="DOXX FAMILY MEMBRANE PROTEIN"/>
    <property type="match status" value="1"/>
</dbReference>
<gene>
    <name evidence="7" type="ORF">E5J99_14160</name>
</gene>
<comment type="subcellular location">
    <subcellularLocation>
        <location evidence="1">Membrane</location>
        <topology evidence="1">Multi-pass membrane protein</topology>
    </subcellularLocation>
</comment>
<feature type="transmembrane region" description="Helical" evidence="5">
    <location>
        <begin position="67"/>
        <end position="87"/>
    </location>
</feature>
<feature type="transmembrane region" description="Helical" evidence="5">
    <location>
        <begin position="40"/>
        <end position="60"/>
    </location>
</feature>
<sequence>MSRLKTISLYTLAVLFVAAGILHFLRPEPYLRLMPPYLPWHRALVFASGVAEVVLGLLLLPRRTRRWAAWGLIALLVAVFPANVYMAQTGGAGMGVAPWLAWARLPLQAVLILWVWWHTKPDAQPRQRN</sequence>
<feature type="transmembrane region" description="Helical" evidence="5">
    <location>
        <begin position="99"/>
        <end position="117"/>
    </location>
</feature>
<dbReference type="Pfam" id="PF07291">
    <property type="entry name" value="MauE"/>
    <property type="match status" value="1"/>
</dbReference>
<dbReference type="GO" id="GO:0016020">
    <property type="term" value="C:membrane"/>
    <property type="evidence" value="ECO:0007669"/>
    <property type="project" value="UniProtKB-SubCell"/>
</dbReference>
<dbReference type="RefSeq" id="WP_135498470.1">
    <property type="nucleotide sequence ID" value="NZ_SRLD01000028.1"/>
</dbReference>
<accession>A0A4Z0PI10</accession>
<dbReference type="Proteomes" id="UP000297739">
    <property type="component" value="Unassembled WGS sequence"/>
</dbReference>
<protein>
    <submittedName>
        <fullName evidence="7">DoxX family membrane protein</fullName>
    </submittedName>
</protein>